<feature type="transmembrane region" description="Helical" evidence="9">
    <location>
        <begin position="165"/>
        <end position="191"/>
    </location>
</feature>
<dbReference type="InterPro" id="IPR002898">
    <property type="entry name" value="MotA_ExbB_proton_chnl"/>
</dbReference>
<evidence type="ECO:0000313" key="11">
    <source>
        <dbReference type="EMBL" id="KLN59859.1"/>
    </source>
</evidence>
<dbReference type="EMBL" id="LAQL01000010">
    <property type="protein sequence ID" value="KLN59859.1"/>
    <property type="molecule type" value="Genomic_DNA"/>
</dbReference>
<reference evidence="11 12" key="1">
    <citation type="submission" date="2015-03" db="EMBL/GenBank/DDBJ databases">
        <title>Genome Sequence of Kiloniella spongiae MEBiC09566, isolated from a marine sponge.</title>
        <authorList>
            <person name="Shao Z."/>
            <person name="Wang L."/>
            <person name="Li X."/>
        </authorList>
    </citation>
    <scope>NUCLEOTIDE SEQUENCE [LARGE SCALE GENOMIC DNA]</scope>
    <source>
        <strain evidence="11 12">MEBiC09566</strain>
    </source>
</reference>
<dbReference type="GO" id="GO:0017038">
    <property type="term" value="P:protein import"/>
    <property type="evidence" value="ECO:0007669"/>
    <property type="project" value="TreeGrafter"/>
</dbReference>
<comment type="subcellular location">
    <subcellularLocation>
        <location evidence="1">Cell membrane</location>
        <topology evidence="1">Multi-pass membrane protein</topology>
    </subcellularLocation>
    <subcellularLocation>
        <location evidence="8">Membrane</location>
        <topology evidence="8">Multi-pass membrane protein</topology>
    </subcellularLocation>
</comment>
<dbReference type="PANTHER" id="PTHR30625">
    <property type="entry name" value="PROTEIN TOLQ"/>
    <property type="match status" value="1"/>
</dbReference>
<dbReference type="InterPro" id="IPR050790">
    <property type="entry name" value="ExbB/TolQ_transport"/>
</dbReference>
<feature type="transmembrane region" description="Helical" evidence="9">
    <location>
        <begin position="124"/>
        <end position="145"/>
    </location>
</feature>
<evidence type="ECO:0000256" key="5">
    <source>
        <dbReference type="ARBA" id="ARBA00022927"/>
    </source>
</evidence>
<keyword evidence="4 9" id="KW-0812">Transmembrane</keyword>
<evidence type="ECO:0000313" key="12">
    <source>
        <dbReference type="Proteomes" id="UP000035444"/>
    </source>
</evidence>
<keyword evidence="2 8" id="KW-0813">Transport</keyword>
<dbReference type="PANTHER" id="PTHR30625:SF15">
    <property type="entry name" value="BIOPOLYMER TRANSPORT PROTEIN EXBB"/>
    <property type="match status" value="1"/>
</dbReference>
<evidence type="ECO:0000256" key="9">
    <source>
        <dbReference type="SAM" id="Phobius"/>
    </source>
</evidence>
<dbReference type="PATRIC" id="fig|1489064.4.peg.150"/>
<name>A0A0H2MBC3_9PROT</name>
<keyword evidence="3" id="KW-1003">Cell membrane</keyword>
<dbReference type="RefSeq" id="WP_047765190.1">
    <property type="nucleotide sequence ID" value="NZ_LAQL01000010.1"/>
</dbReference>
<dbReference type="GO" id="GO:0005886">
    <property type="term" value="C:plasma membrane"/>
    <property type="evidence" value="ECO:0007669"/>
    <property type="project" value="UniProtKB-SubCell"/>
</dbReference>
<comment type="similarity">
    <text evidence="8">Belongs to the exbB/tolQ family.</text>
</comment>
<gene>
    <name evidence="11" type="ORF">WH96_15890</name>
</gene>
<dbReference type="Proteomes" id="UP000035444">
    <property type="component" value="Unassembled WGS sequence"/>
</dbReference>
<feature type="transmembrane region" description="Helical" evidence="9">
    <location>
        <begin position="22"/>
        <end position="46"/>
    </location>
</feature>
<keyword evidence="5 8" id="KW-0653">Protein transport</keyword>
<keyword evidence="6 9" id="KW-1133">Transmembrane helix</keyword>
<evidence type="ECO:0000256" key="2">
    <source>
        <dbReference type="ARBA" id="ARBA00022448"/>
    </source>
</evidence>
<evidence type="ECO:0000256" key="8">
    <source>
        <dbReference type="RuleBase" id="RU004057"/>
    </source>
</evidence>
<evidence type="ECO:0000256" key="1">
    <source>
        <dbReference type="ARBA" id="ARBA00004651"/>
    </source>
</evidence>
<keyword evidence="12" id="KW-1185">Reference proteome</keyword>
<keyword evidence="7 9" id="KW-0472">Membrane</keyword>
<evidence type="ECO:0000259" key="10">
    <source>
        <dbReference type="Pfam" id="PF01618"/>
    </source>
</evidence>
<organism evidence="11 12">
    <name type="scientific">Kiloniella spongiae</name>
    <dbReference type="NCBI Taxonomy" id="1489064"/>
    <lineage>
        <taxon>Bacteria</taxon>
        <taxon>Pseudomonadati</taxon>
        <taxon>Pseudomonadota</taxon>
        <taxon>Alphaproteobacteria</taxon>
        <taxon>Rhodospirillales</taxon>
        <taxon>Kiloniellaceae</taxon>
        <taxon>Kiloniella</taxon>
    </lineage>
</organism>
<feature type="domain" description="MotA/TolQ/ExbB proton channel" evidence="10">
    <location>
        <begin position="96"/>
        <end position="203"/>
    </location>
</feature>
<dbReference type="OrthoDB" id="4045at2"/>
<dbReference type="AlphaFoldDB" id="A0A0H2MBC3"/>
<accession>A0A0H2MBC3</accession>
<sequence length="232" mass="25001">MREGTETEALTSLLEVIDAAGAVGWVLAGMALSAAIVTFYKIVVFWRSGLWQTKTLRQARAKLRQGEIVEAVRMLDRLHHPAVQLVTLGVDRARTIGLDDKNLEIEMEQLSLGVLERLKSGIRYIGAVAALSPLMGLLGTVLGMIDAFRQMEAAGNQVDPSILSGGIWLALLTTAIGLVVAIPATAAQIWLNSVIQKTTRRLEETGTAVLTGLHIHTLKARSVNNAVNFAAE</sequence>
<proteinExistence type="inferred from homology"/>
<dbReference type="STRING" id="1489064.WH96_15890"/>
<evidence type="ECO:0000256" key="7">
    <source>
        <dbReference type="ARBA" id="ARBA00023136"/>
    </source>
</evidence>
<evidence type="ECO:0000256" key="3">
    <source>
        <dbReference type="ARBA" id="ARBA00022475"/>
    </source>
</evidence>
<evidence type="ECO:0000256" key="4">
    <source>
        <dbReference type="ARBA" id="ARBA00022692"/>
    </source>
</evidence>
<protein>
    <recommendedName>
        <fullName evidence="10">MotA/TolQ/ExbB proton channel domain-containing protein</fullName>
    </recommendedName>
</protein>
<dbReference type="Pfam" id="PF01618">
    <property type="entry name" value="MotA_ExbB"/>
    <property type="match status" value="1"/>
</dbReference>
<comment type="caution">
    <text evidence="11">The sequence shown here is derived from an EMBL/GenBank/DDBJ whole genome shotgun (WGS) entry which is preliminary data.</text>
</comment>
<evidence type="ECO:0000256" key="6">
    <source>
        <dbReference type="ARBA" id="ARBA00022989"/>
    </source>
</evidence>